<gene>
    <name evidence="1" type="ORF">BN000_02186</name>
</gene>
<sequence>MDLNLQTLYLIDQKEGMGLEFGKLVSMMNYVRSTTIDAVKDLSMEELDFLYDEEANSIGMLLAHMAAVERAFQIDTFENREFTEEDLRRFLPRLELGTKGRELLKGKTIDHYLKELSEVRNTTIKMFKTLPDQWLFEQTPFWGDRPANNYFKWFHVFEDELNHRGQIRIIKKMIQKRKG</sequence>
<proteinExistence type="predicted"/>
<evidence type="ECO:0000313" key="2">
    <source>
        <dbReference type="Proteomes" id="UP000199087"/>
    </source>
</evidence>
<keyword evidence="2" id="KW-1185">Reference proteome</keyword>
<dbReference type="InterPro" id="IPR034660">
    <property type="entry name" value="DinB/YfiT-like"/>
</dbReference>
<organism evidence="1 2">
    <name type="scientific">Neobacillus massiliamazoniensis</name>
    <dbReference type="NCBI Taxonomy" id="1499688"/>
    <lineage>
        <taxon>Bacteria</taxon>
        <taxon>Bacillati</taxon>
        <taxon>Bacillota</taxon>
        <taxon>Bacilli</taxon>
        <taxon>Bacillales</taxon>
        <taxon>Bacillaceae</taxon>
        <taxon>Neobacillus</taxon>
    </lineage>
</organism>
<evidence type="ECO:0008006" key="3">
    <source>
        <dbReference type="Google" id="ProtNLM"/>
    </source>
</evidence>
<dbReference type="AlphaFoldDB" id="A0A0U1NW54"/>
<protein>
    <recommendedName>
        <fullName evidence="3">DUF664 domain-containing protein</fullName>
    </recommendedName>
</protein>
<dbReference type="SUPFAM" id="SSF109854">
    <property type="entry name" value="DinB/YfiT-like putative metalloenzymes"/>
    <property type="match status" value="1"/>
</dbReference>
<accession>A0A0U1NW54</accession>
<name>A0A0U1NW54_9BACI</name>
<dbReference type="InterPro" id="IPR007061">
    <property type="entry name" value="MST-like"/>
</dbReference>
<dbReference type="Gene3D" id="1.20.120.450">
    <property type="entry name" value="dinb family like domain"/>
    <property type="match status" value="1"/>
</dbReference>
<dbReference type="STRING" id="1499688.BN000_02186"/>
<dbReference type="EMBL" id="CVRB01000002">
    <property type="protein sequence ID" value="CRK82263.1"/>
    <property type="molecule type" value="Genomic_DNA"/>
</dbReference>
<dbReference type="Pfam" id="PF04978">
    <property type="entry name" value="MST"/>
    <property type="match status" value="1"/>
</dbReference>
<reference evidence="2" key="1">
    <citation type="submission" date="2015-05" db="EMBL/GenBank/DDBJ databases">
        <authorList>
            <person name="Urmite Genomes"/>
        </authorList>
    </citation>
    <scope>NUCLEOTIDE SEQUENCE [LARGE SCALE GENOMIC DNA]</scope>
    <source>
        <strain evidence="2">LF1</strain>
    </source>
</reference>
<evidence type="ECO:0000313" key="1">
    <source>
        <dbReference type="EMBL" id="CRK82263.1"/>
    </source>
</evidence>
<dbReference type="Proteomes" id="UP000199087">
    <property type="component" value="Unassembled WGS sequence"/>
</dbReference>